<proteinExistence type="predicted"/>
<evidence type="ECO:0000313" key="2">
    <source>
        <dbReference type="Proteomes" id="UP000467385"/>
    </source>
</evidence>
<accession>A0A7I7YJF2</accession>
<reference evidence="1 2" key="1">
    <citation type="journal article" date="2019" name="Emerg. Microbes Infect.">
        <title>Comprehensive subspecies identification of 175 nontuberculous mycobacteria species based on 7547 genomic profiles.</title>
        <authorList>
            <person name="Matsumoto Y."/>
            <person name="Kinjo T."/>
            <person name="Motooka D."/>
            <person name="Nabeya D."/>
            <person name="Jung N."/>
            <person name="Uechi K."/>
            <person name="Horii T."/>
            <person name="Iida T."/>
            <person name="Fujita J."/>
            <person name="Nakamura S."/>
        </authorList>
    </citation>
    <scope>NUCLEOTIDE SEQUENCE [LARGE SCALE GENOMIC DNA]</scope>
    <source>
        <strain evidence="1 2">JCM 14738</strain>
    </source>
</reference>
<evidence type="ECO:0000313" key="1">
    <source>
        <dbReference type="EMBL" id="BBZ40951.1"/>
    </source>
</evidence>
<dbReference type="AlphaFoldDB" id="A0A7I7YJF2"/>
<organism evidence="1 2">
    <name type="scientific">Mycobacterium conspicuum</name>
    <dbReference type="NCBI Taxonomy" id="44010"/>
    <lineage>
        <taxon>Bacteria</taxon>
        <taxon>Bacillati</taxon>
        <taxon>Actinomycetota</taxon>
        <taxon>Actinomycetes</taxon>
        <taxon>Mycobacteriales</taxon>
        <taxon>Mycobacteriaceae</taxon>
        <taxon>Mycobacterium</taxon>
    </lineage>
</organism>
<sequence>MADEKPATAVENETSSAAPITDENLKEFAAHSFTFVKQLVPSEDRTRLCQRALDLSQAFKTVPPDPTLSPFSRCGDFYMEGLLEGLLPEIEQIAQRPLFPTYSYFRVYTAGNSLERHTDRPACEFSVSINLGYRAPAVWPLWVEGPMGARSAALEPGDAVVYRGIECPHWRESFDGEFAAQLFLHYVDQTGPYAEWKFDKRPRLSTMPGAINITQHLRLQPDGVLEFDPDQRVPLNPLWILVLQELQGNCAVPDIVDDAMAQFELSQVEAESEIQSIILWLQKNGLLFVD</sequence>
<dbReference type="RefSeq" id="WP_139825335.1">
    <property type="nucleotide sequence ID" value="NZ_AP022613.1"/>
</dbReference>
<dbReference type="Proteomes" id="UP000467385">
    <property type="component" value="Chromosome"/>
</dbReference>
<gene>
    <name evidence="1" type="ORF">MCNS_40140</name>
</gene>
<dbReference type="EMBL" id="AP022613">
    <property type="protein sequence ID" value="BBZ40951.1"/>
    <property type="molecule type" value="Genomic_DNA"/>
</dbReference>
<dbReference type="OrthoDB" id="1493578at2"/>
<keyword evidence="2" id="KW-1185">Reference proteome</keyword>
<name>A0A7I7YJF2_9MYCO</name>
<protein>
    <submittedName>
        <fullName evidence="1">Uncharacterized protein</fullName>
    </submittedName>
</protein>